<evidence type="ECO:0000256" key="1">
    <source>
        <dbReference type="ARBA" id="ARBA00022679"/>
    </source>
</evidence>
<dbReference type="Proteomes" id="UP000004348">
    <property type="component" value="Chromosome"/>
</dbReference>
<comment type="catalytic activity">
    <reaction evidence="6">
        <text>3'-dephospho-CoA + GTP = GDP + CoA + H(+)</text>
        <dbReference type="Rhea" id="RHEA:61156"/>
        <dbReference type="ChEBI" id="CHEBI:15378"/>
        <dbReference type="ChEBI" id="CHEBI:37565"/>
        <dbReference type="ChEBI" id="CHEBI:57287"/>
        <dbReference type="ChEBI" id="CHEBI:57328"/>
        <dbReference type="ChEBI" id="CHEBI:58189"/>
        <dbReference type="EC" id="2.7.1.237"/>
    </reaction>
</comment>
<feature type="binding site" evidence="6">
    <location>
        <position position="63"/>
    </location>
    <ligand>
        <name>GTP</name>
        <dbReference type="ChEBI" id="CHEBI:37565"/>
    </ligand>
</feature>
<dbReference type="GO" id="GO:0005525">
    <property type="term" value="F:GTP binding"/>
    <property type="evidence" value="ECO:0007669"/>
    <property type="project" value="UniProtKB-UniRule"/>
</dbReference>
<dbReference type="STRING" id="886738.Nlim_0967"/>
<dbReference type="UniPathway" id="UPA00241"/>
<dbReference type="AlphaFoldDB" id="F3KKF1"/>
<dbReference type="PANTHER" id="PTHR40732:SF1">
    <property type="entry name" value="GTP-DEPENDENT DEPHOSPHO-COA KINASE"/>
    <property type="match status" value="1"/>
</dbReference>
<feature type="binding site" evidence="6">
    <location>
        <position position="44"/>
    </location>
    <ligand>
        <name>GTP</name>
        <dbReference type="ChEBI" id="CHEBI:37565"/>
    </ligand>
</feature>
<comment type="caution">
    <text evidence="6">Lacks conserved residue(s) required for the propagation of feature annotation.</text>
</comment>
<organism evidence="7">
    <name type="scientific">Candidatus Nitrosarchaeum limnium SFB1</name>
    <dbReference type="NCBI Taxonomy" id="886738"/>
    <lineage>
        <taxon>Archaea</taxon>
        <taxon>Nitrososphaerota</taxon>
        <taxon>Nitrososphaeria</taxon>
        <taxon>Nitrosopumilales</taxon>
        <taxon>Nitrosopumilaceae</taxon>
        <taxon>Nitrosarchaeum</taxon>
    </lineage>
</organism>
<dbReference type="GO" id="GO:0016301">
    <property type="term" value="F:kinase activity"/>
    <property type="evidence" value="ECO:0007669"/>
    <property type="project" value="UniProtKB-UniRule"/>
</dbReference>
<evidence type="ECO:0000313" key="7">
    <source>
        <dbReference type="EMBL" id="EGG42152.1"/>
    </source>
</evidence>
<keyword evidence="2 6" id="KW-0547">Nucleotide-binding</keyword>
<evidence type="ECO:0000256" key="2">
    <source>
        <dbReference type="ARBA" id="ARBA00022741"/>
    </source>
</evidence>
<sequence>MKLPDSLRDKFKNPLGLLIPESQVNKSNIQKHLSKNPYLITVGDRTSEKMVDFGFIPSLQIIDNQEKRVKREPTKNIHGYTELVCENPAAEITPQSVEIIKKAFESKPPVRLTIIGEEDLLVLPVCVHAPENSLVMYGQPNEGLVLVNITPEIRNKTQGLLDLME</sequence>
<accession>F3KKF1</accession>
<dbReference type="HAMAP" id="MF_00590">
    <property type="entry name" value="Dephospho_CoA_kinase_GTP_dep"/>
    <property type="match status" value="1"/>
</dbReference>
<evidence type="ECO:0000256" key="6">
    <source>
        <dbReference type="HAMAP-Rule" id="MF_00590"/>
    </source>
</evidence>
<comment type="function">
    <text evidence="6">Catalyzes the GTP-dependent phosphorylation of the 3'-hydroxyl group of dephosphocoenzyme A to form coenzyme A (CoA).</text>
</comment>
<dbReference type="PIRSF" id="PIRSF006533">
    <property type="entry name" value="UCP006533"/>
    <property type="match status" value="1"/>
</dbReference>
<dbReference type="InterPro" id="IPR007164">
    <property type="entry name" value="GTP-dep_dephospho-CoA_kin"/>
</dbReference>
<dbReference type="HOGENOM" id="CLU_120795_1_0_2"/>
<evidence type="ECO:0000256" key="4">
    <source>
        <dbReference type="ARBA" id="ARBA00022993"/>
    </source>
</evidence>
<comment type="pathway">
    <text evidence="6">Cofactor biosynthesis; coenzyme A biosynthesis.</text>
</comment>
<keyword evidence="3 6" id="KW-0418">Kinase</keyword>
<keyword evidence="5 6" id="KW-0342">GTP-binding</keyword>
<feature type="binding site" evidence="6">
    <location>
        <position position="118"/>
    </location>
    <ligand>
        <name>GTP</name>
        <dbReference type="ChEBI" id="CHEBI:37565"/>
    </ligand>
</feature>
<comment type="caution">
    <text evidence="7">The sequence shown here is derived from an EMBL/GenBank/DDBJ whole genome shotgun (WGS) entry which is preliminary data.</text>
</comment>
<dbReference type="Pfam" id="PF04019">
    <property type="entry name" value="DUF359"/>
    <property type="match status" value="1"/>
</dbReference>
<keyword evidence="4 6" id="KW-0173">Coenzyme A biosynthesis</keyword>
<proteinExistence type="inferred from homology"/>
<evidence type="ECO:0000256" key="5">
    <source>
        <dbReference type="ARBA" id="ARBA00023134"/>
    </source>
</evidence>
<keyword evidence="1 6" id="KW-0808">Transferase</keyword>
<dbReference type="EMBL" id="AEGP01000034">
    <property type="protein sequence ID" value="EGG42152.1"/>
    <property type="molecule type" value="Genomic_DNA"/>
</dbReference>
<protein>
    <recommendedName>
        <fullName evidence="6">GTP-dependent dephospho-CoA kinase</fullName>
        <ecNumber evidence="6">2.7.1.237</ecNumber>
    </recommendedName>
    <alternativeName>
        <fullName evidence="6">Dephospho-coenzyme A kinase</fullName>
        <shortName evidence="6">DPCK</shortName>
    </alternativeName>
</protein>
<dbReference type="GO" id="GO:0015937">
    <property type="term" value="P:coenzyme A biosynthetic process"/>
    <property type="evidence" value="ECO:0007669"/>
    <property type="project" value="UniProtKB-UniRule"/>
</dbReference>
<evidence type="ECO:0000256" key="3">
    <source>
        <dbReference type="ARBA" id="ARBA00022777"/>
    </source>
</evidence>
<gene>
    <name evidence="7" type="ORF">Nlim_0967</name>
</gene>
<dbReference type="EC" id="2.7.1.237" evidence="6"/>
<dbReference type="PATRIC" id="fig|886738.10.peg.1067"/>
<comment type="similarity">
    <text evidence="6">Belongs to the GTP-dependent DPCK family.</text>
</comment>
<dbReference type="PANTHER" id="PTHR40732">
    <property type="entry name" value="UPF0218 PROTEIN TK1697"/>
    <property type="match status" value="1"/>
</dbReference>
<name>F3KKF1_9ARCH</name>
<reference evidence="7" key="1">
    <citation type="journal article" date="2011" name="PLoS ONE">
        <title>Genome of a low-salinity ammonia-oxidizing archaeon determined by single-cell and metagenomic analysis.</title>
        <authorList>
            <person name="Blainey P.C."/>
            <person name="Mosier A.C."/>
            <person name="Potanina A."/>
            <person name="Francis C.A."/>
            <person name="Quake S.R."/>
        </authorList>
    </citation>
    <scope>NUCLEOTIDE SEQUENCE [LARGE SCALE GENOMIC DNA]</scope>
    <source>
        <strain evidence="7">SFB1</strain>
    </source>
</reference>